<keyword evidence="3" id="KW-1185">Reference proteome</keyword>
<sequence length="443" mass="49238">MNQTGHALLIGRQKIIYPNRMIFHEKLAHQRIDALAPAYIRRRRAGARPRLPGLATSFTHCSCTLFKTNESENNSLFTFGPFFRSLFIYENSKKGQKNIFLTAMTPKVAPKPDRETNLDTIPEPKLTHSTGCAGAAARECCNRIEAISRALSHPADDAGRGRRSGSGVLRQYRGVYISGARLSGSHSIVLYGAAEINAKYLAYVKDVATPVKWAPTQKDVTQTRRGCCRVPYVLGQEKKLVACKVGIRAKVLRDNDFECATPDNPKLANPNPDHNERTDDFQYNYNYTLRASENTLSRRSRTYSYLLAISAARQAVSGPPAPPPPAGHAVCQDNYRDRFHYISVSRNVNLLIYVFSSKHEPGPRALHDPRIEAFDDPHRQCDSRVEVDSLTCSPRNKADGLFLVYIKNSLVNSPLGRIDAVPSGPKPIPLTDKPPALADSTRP</sequence>
<gene>
    <name evidence="2" type="ORF">EVAR_68053_1</name>
</gene>
<name>A0A4C1ZTT1_EUMVA</name>
<evidence type="ECO:0000256" key="1">
    <source>
        <dbReference type="SAM" id="MobiDB-lite"/>
    </source>
</evidence>
<organism evidence="2 3">
    <name type="scientific">Eumeta variegata</name>
    <name type="common">Bagworm moth</name>
    <name type="synonym">Eumeta japonica</name>
    <dbReference type="NCBI Taxonomy" id="151549"/>
    <lineage>
        <taxon>Eukaryota</taxon>
        <taxon>Metazoa</taxon>
        <taxon>Ecdysozoa</taxon>
        <taxon>Arthropoda</taxon>
        <taxon>Hexapoda</taxon>
        <taxon>Insecta</taxon>
        <taxon>Pterygota</taxon>
        <taxon>Neoptera</taxon>
        <taxon>Endopterygota</taxon>
        <taxon>Lepidoptera</taxon>
        <taxon>Glossata</taxon>
        <taxon>Ditrysia</taxon>
        <taxon>Tineoidea</taxon>
        <taxon>Psychidae</taxon>
        <taxon>Oiketicinae</taxon>
        <taxon>Eumeta</taxon>
    </lineage>
</organism>
<reference evidence="2 3" key="1">
    <citation type="journal article" date="2019" name="Commun. Biol.">
        <title>The bagworm genome reveals a unique fibroin gene that provides high tensile strength.</title>
        <authorList>
            <person name="Kono N."/>
            <person name="Nakamura H."/>
            <person name="Ohtoshi R."/>
            <person name="Tomita M."/>
            <person name="Numata K."/>
            <person name="Arakawa K."/>
        </authorList>
    </citation>
    <scope>NUCLEOTIDE SEQUENCE [LARGE SCALE GENOMIC DNA]</scope>
</reference>
<evidence type="ECO:0000313" key="2">
    <source>
        <dbReference type="EMBL" id="GBP90045.1"/>
    </source>
</evidence>
<protein>
    <submittedName>
        <fullName evidence="2">Uncharacterized protein</fullName>
    </submittedName>
</protein>
<proteinExistence type="predicted"/>
<dbReference type="EMBL" id="BGZK01002051">
    <property type="protein sequence ID" value="GBP90045.1"/>
    <property type="molecule type" value="Genomic_DNA"/>
</dbReference>
<feature type="region of interest" description="Disordered" evidence="1">
    <location>
        <begin position="421"/>
        <end position="443"/>
    </location>
</feature>
<dbReference type="Proteomes" id="UP000299102">
    <property type="component" value="Unassembled WGS sequence"/>
</dbReference>
<accession>A0A4C1ZTT1</accession>
<comment type="caution">
    <text evidence="2">The sequence shown here is derived from an EMBL/GenBank/DDBJ whole genome shotgun (WGS) entry which is preliminary data.</text>
</comment>
<evidence type="ECO:0000313" key="3">
    <source>
        <dbReference type="Proteomes" id="UP000299102"/>
    </source>
</evidence>
<dbReference type="AlphaFoldDB" id="A0A4C1ZTT1"/>